<sequence length="103" mass="11910">KERFYIVRPVTELAIDSLFETELVTDEDGSVRLNEEGVEMTRLVSRFPLSWTREHFEQLTEYYLTKEETMSPEEMAGLGKLQAYVDGFVPARCVDRAGNPIFD</sequence>
<evidence type="ECO:0000313" key="1">
    <source>
        <dbReference type="EMBL" id="MCI48600.1"/>
    </source>
</evidence>
<reference evidence="1 2" key="1">
    <citation type="journal article" date="2018" name="Front. Plant Sci.">
        <title>Red Clover (Trifolium pratense) and Zigzag Clover (T. medium) - A Picture of Genomic Similarities and Differences.</title>
        <authorList>
            <person name="Dluhosova J."/>
            <person name="Istvanek J."/>
            <person name="Nedelnik J."/>
            <person name="Repkova J."/>
        </authorList>
    </citation>
    <scope>NUCLEOTIDE SEQUENCE [LARGE SCALE GENOMIC DNA]</scope>
    <source>
        <strain evidence="2">cv. 10/8</strain>
        <tissue evidence="1">Leaf</tissue>
    </source>
</reference>
<proteinExistence type="predicted"/>
<organism evidence="1 2">
    <name type="scientific">Trifolium medium</name>
    <dbReference type="NCBI Taxonomy" id="97028"/>
    <lineage>
        <taxon>Eukaryota</taxon>
        <taxon>Viridiplantae</taxon>
        <taxon>Streptophyta</taxon>
        <taxon>Embryophyta</taxon>
        <taxon>Tracheophyta</taxon>
        <taxon>Spermatophyta</taxon>
        <taxon>Magnoliopsida</taxon>
        <taxon>eudicotyledons</taxon>
        <taxon>Gunneridae</taxon>
        <taxon>Pentapetalae</taxon>
        <taxon>rosids</taxon>
        <taxon>fabids</taxon>
        <taxon>Fabales</taxon>
        <taxon>Fabaceae</taxon>
        <taxon>Papilionoideae</taxon>
        <taxon>50 kb inversion clade</taxon>
        <taxon>NPAAA clade</taxon>
        <taxon>Hologalegina</taxon>
        <taxon>IRL clade</taxon>
        <taxon>Trifolieae</taxon>
        <taxon>Trifolium</taxon>
    </lineage>
</organism>
<keyword evidence="2" id="KW-1185">Reference proteome</keyword>
<accession>A0A392SKZ4</accession>
<evidence type="ECO:0000313" key="2">
    <source>
        <dbReference type="Proteomes" id="UP000265520"/>
    </source>
</evidence>
<dbReference type="AlphaFoldDB" id="A0A392SKZ4"/>
<protein>
    <submittedName>
        <fullName evidence="1">Uncharacterized protein</fullName>
    </submittedName>
</protein>
<feature type="non-terminal residue" evidence="1">
    <location>
        <position position="1"/>
    </location>
</feature>
<name>A0A392SKZ4_9FABA</name>
<comment type="caution">
    <text evidence="1">The sequence shown here is derived from an EMBL/GenBank/DDBJ whole genome shotgun (WGS) entry which is preliminary data.</text>
</comment>
<feature type="non-terminal residue" evidence="1">
    <location>
        <position position="103"/>
    </location>
</feature>
<dbReference type="Proteomes" id="UP000265520">
    <property type="component" value="Unassembled WGS sequence"/>
</dbReference>
<dbReference type="EMBL" id="LXQA010388794">
    <property type="protein sequence ID" value="MCI48600.1"/>
    <property type="molecule type" value="Genomic_DNA"/>
</dbReference>